<evidence type="ECO:0000313" key="2">
    <source>
        <dbReference type="EMBL" id="KAK9691981.1"/>
    </source>
</evidence>
<dbReference type="EMBL" id="JBDFQZ010000009">
    <property type="protein sequence ID" value="KAK9691981.1"/>
    <property type="molecule type" value="Genomic_DNA"/>
</dbReference>
<gene>
    <name evidence="2" type="ORF">RND81_09G233100</name>
</gene>
<keyword evidence="3" id="KW-1185">Reference proteome</keyword>
<dbReference type="InterPro" id="IPR052579">
    <property type="entry name" value="Zinc_finger_SWIM"/>
</dbReference>
<evidence type="ECO:0000313" key="3">
    <source>
        <dbReference type="Proteomes" id="UP001443914"/>
    </source>
</evidence>
<dbReference type="InterPro" id="IPR018289">
    <property type="entry name" value="MULE_transposase_dom"/>
</dbReference>
<protein>
    <recommendedName>
        <fullName evidence="1">MULE transposase domain-containing protein</fullName>
    </recommendedName>
</protein>
<dbReference type="Pfam" id="PF10551">
    <property type="entry name" value="MULE"/>
    <property type="match status" value="1"/>
</dbReference>
<dbReference type="PANTHER" id="PTHR31569:SF4">
    <property type="entry name" value="SWIM-TYPE DOMAIN-CONTAINING PROTEIN"/>
    <property type="match status" value="1"/>
</dbReference>
<dbReference type="Proteomes" id="UP001443914">
    <property type="component" value="Unassembled WGS sequence"/>
</dbReference>
<proteinExistence type="predicted"/>
<comment type="caution">
    <text evidence="2">The sequence shown here is derived from an EMBL/GenBank/DDBJ whole genome shotgun (WGS) entry which is preliminary data.</text>
</comment>
<dbReference type="PANTHER" id="PTHR31569">
    <property type="entry name" value="SWIM-TYPE DOMAIN-CONTAINING PROTEIN"/>
    <property type="match status" value="1"/>
</dbReference>
<accession>A0AAW1IRG5</accession>
<organism evidence="2 3">
    <name type="scientific">Saponaria officinalis</name>
    <name type="common">Common soapwort</name>
    <name type="synonym">Lychnis saponaria</name>
    <dbReference type="NCBI Taxonomy" id="3572"/>
    <lineage>
        <taxon>Eukaryota</taxon>
        <taxon>Viridiplantae</taxon>
        <taxon>Streptophyta</taxon>
        <taxon>Embryophyta</taxon>
        <taxon>Tracheophyta</taxon>
        <taxon>Spermatophyta</taxon>
        <taxon>Magnoliopsida</taxon>
        <taxon>eudicotyledons</taxon>
        <taxon>Gunneridae</taxon>
        <taxon>Pentapetalae</taxon>
        <taxon>Caryophyllales</taxon>
        <taxon>Caryophyllaceae</taxon>
        <taxon>Caryophylleae</taxon>
        <taxon>Saponaria</taxon>
    </lineage>
</organism>
<evidence type="ECO:0000259" key="1">
    <source>
        <dbReference type="Pfam" id="PF10551"/>
    </source>
</evidence>
<reference evidence="2" key="1">
    <citation type="submission" date="2024-03" db="EMBL/GenBank/DDBJ databases">
        <title>WGS assembly of Saponaria officinalis var. Norfolk2.</title>
        <authorList>
            <person name="Jenkins J."/>
            <person name="Shu S."/>
            <person name="Grimwood J."/>
            <person name="Barry K."/>
            <person name="Goodstein D."/>
            <person name="Schmutz J."/>
            <person name="Leebens-Mack J."/>
            <person name="Osbourn A."/>
        </authorList>
    </citation>
    <scope>NUCLEOTIDE SEQUENCE [LARGE SCALE GENOMIC DNA]</scope>
    <source>
        <strain evidence="2">JIC</strain>
    </source>
</reference>
<sequence>MSNDVGTSNQEENVDYRPHFVTTEVFHTEKELFAWCNLVASKLGFVLNTSGTKAVSRRSTRLSVYYYCHRGGPCRSKLKDMVDALRRKNTKSKKNHCPFSLKGVQLGGVGGIPETWALVTRDDEFSFHNHAMTAYNDGHRRLSALDEAEKRFVTEQVKAQVTPSKILEGLHLITPDKPRPIKRQIYNLAYKVRSEERGNRNRAQEILRLASKNGYVHFWEANDDSTELTHIFMAHPGALMLLRAYPYVIIIDSTYKTNLYKMPMVEIVGVTPVGKSFLIAYAFVTHEDKEGYTWVLGKLRQMLGGVTPNAIVTNREQGLLEAVSLVFPESSHLLCVWHIDMAVEKYALELLKTKWMAKAISSKWWHKVRTADTVEEHERRWANLCNKWGGMVGYLTRTWMIHVDKWASCYTNHIMHFGNTATSRVESAHSIVKNWLNSATLTLDSIWTRVHDHIGQQHVEIQKHLENSRSTTLAVAQARLFSLLYGKVSHMAIKLMSEEFTRGTKLGMGLDIGCGCSMVSTHGLLCACQLHRVYQQDRQVHLDDVHVFWRTLRFDDVNSVPANDDVQLSEMFDEIRGSDPVRRCLFVESIHSQLHPENEDVLEPAVLLNPRGRPRRATTRNLSGFEHSNWSSVRHPANPRLLIRVAIPNGR</sequence>
<dbReference type="AlphaFoldDB" id="A0AAW1IRG5"/>
<name>A0AAW1IRG5_SAPOF</name>
<feature type="domain" description="MULE transposase" evidence="1">
    <location>
        <begin position="248"/>
        <end position="339"/>
    </location>
</feature>